<dbReference type="GO" id="GO:0003676">
    <property type="term" value="F:nucleic acid binding"/>
    <property type="evidence" value="ECO:0007669"/>
    <property type="project" value="InterPro"/>
</dbReference>
<feature type="compositionally biased region" description="Basic and acidic residues" evidence="2">
    <location>
        <begin position="58"/>
        <end position="69"/>
    </location>
</feature>
<accession>A0A9J6GW71</accession>
<evidence type="ECO:0000259" key="3">
    <source>
        <dbReference type="PROSITE" id="PS50158"/>
    </source>
</evidence>
<evidence type="ECO:0000256" key="1">
    <source>
        <dbReference type="PROSITE-ProRule" id="PRU00047"/>
    </source>
</evidence>
<keyword evidence="5" id="KW-1185">Reference proteome</keyword>
<feature type="compositionally biased region" description="Basic and acidic residues" evidence="2">
    <location>
        <begin position="1"/>
        <end position="10"/>
    </location>
</feature>
<dbReference type="VEuPathDB" id="VectorBase:HLOH_059363"/>
<dbReference type="EMBL" id="JABSTR010000010">
    <property type="protein sequence ID" value="KAH9379435.1"/>
    <property type="molecule type" value="Genomic_DNA"/>
</dbReference>
<evidence type="ECO:0000313" key="4">
    <source>
        <dbReference type="EMBL" id="KAH9379435.1"/>
    </source>
</evidence>
<feature type="domain" description="CCHC-type" evidence="3">
    <location>
        <begin position="39"/>
        <end position="53"/>
    </location>
</feature>
<feature type="region of interest" description="Disordered" evidence="2">
    <location>
        <begin position="1"/>
        <end position="29"/>
    </location>
</feature>
<dbReference type="PROSITE" id="PS50158">
    <property type="entry name" value="ZF_CCHC"/>
    <property type="match status" value="1"/>
</dbReference>
<dbReference type="Proteomes" id="UP000821853">
    <property type="component" value="Chromosome 8"/>
</dbReference>
<dbReference type="AlphaFoldDB" id="A0A9J6GW71"/>
<dbReference type="GO" id="GO:0008270">
    <property type="term" value="F:zinc ion binding"/>
    <property type="evidence" value="ECO:0007669"/>
    <property type="project" value="UniProtKB-KW"/>
</dbReference>
<feature type="compositionally biased region" description="Basic and acidic residues" evidence="2">
    <location>
        <begin position="76"/>
        <end position="116"/>
    </location>
</feature>
<keyword evidence="1" id="KW-0863">Zinc-finger</keyword>
<gene>
    <name evidence="4" type="ORF">HPB48_016862</name>
</gene>
<sequence>MSTPRRERFAHTGYQQPRQQQRGPRKTDLWRTADNRPLCFHCGEADHVYRRCPYRELGLRGYRPNDPRPKYGQQPREIEDYLRRSSPPREEYLRRSSPPRDEYFRRSSPPREDYFRRPPSPLPPTVRGARSPSPHRPPHLFDDLAARFHPWLPRAPRHRPPTLRTVATWTVVEADPSVGWVSRHPWELQPRPERGDPAADVPEPFRGRLVSDRHPQERPSIYTAEELRRLCPYCRVPQIHVPTHLTGSLDRDCMTATIAASSASAGPRTEDSVAGAFALLLHHRPDLLHDPLPADHVIDMPDES</sequence>
<proteinExistence type="predicted"/>
<protein>
    <recommendedName>
        <fullName evidence="3">CCHC-type domain-containing protein</fullName>
    </recommendedName>
</protein>
<feature type="region of interest" description="Disordered" evidence="2">
    <location>
        <begin position="58"/>
        <end position="137"/>
    </location>
</feature>
<dbReference type="OrthoDB" id="6514441at2759"/>
<reference evidence="4 5" key="1">
    <citation type="journal article" date="2020" name="Cell">
        <title>Large-Scale Comparative Analyses of Tick Genomes Elucidate Their Genetic Diversity and Vector Capacities.</title>
        <authorList>
            <consortium name="Tick Genome and Microbiome Consortium (TIGMIC)"/>
            <person name="Jia N."/>
            <person name="Wang J."/>
            <person name="Shi W."/>
            <person name="Du L."/>
            <person name="Sun Y."/>
            <person name="Zhan W."/>
            <person name="Jiang J.F."/>
            <person name="Wang Q."/>
            <person name="Zhang B."/>
            <person name="Ji P."/>
            <person name="Bell-Sakyi L."/>
            <person name="Cui X.M."/>
            <person name="Yuan T.T."/>
            <person name="Jiang B.G."/>
            <person name="Yang W.F."/>
            <person name="Lam T.T."/>
            <person name="Chang Q.C."/>
            <person name="Ding S.J."/>
            <person name="Wang X.J."/>
            <person name="Zhu J.G."/>
            <person name="Ruan X.D."/>
            <person name="Zhao L."/>
            <person name="Wei J.T."/>
            <person name="Ye R.Z."/>
            <person name="Que T.C."/>
            <person name="Du C.H."/>
            <person name="Zhou Y.H."/>
            <person name="Cheng J.X."/>
            <person name="Dai P.F."/>
            <person name="Guo W.B."/>
            <person name="Han X.H."/>
            <person name="Huang E.J."/>
            <person name="Li L.F."/>
            <person name="Wei W."/>
            <person name="Gao Y.C."/>
            <person name="Liu J.Z."/>
            <person name="Shao H.Z."/>
            <person name="Wang X."/>
            <person name="Wang C.C."/>
            <person name="Yang T.C."/>
            <person name="Huo Q.B."/>
            <person name="Li W."/>
            <person name="Chen H.Y."/>
            <person name="Chen S.E."/>
            <person name="Zhou L.G."/>
            <person name="Ni X.B."/>
            <person name="Tian J.H."/>
            <person name="Sheng Y."/>
            <person name="Liu T."/>
            <person name="Pan Y.S."/>
            <person name="Xia L.Y."/>
            <person name="Li J."/>
            <person name="Zhao F."/>
            <person name="Cao W.C."/>
        </authorList>
    </citation>
    <scope>NUCLEOTIDE SEQUENCE [LARGE SCALE GENOMIC DNA]</scope>
    <source>
        <strain evidence="4">HaeL-2018</strain>
    </source>
</reference>
<keyword evidence="1" id="KW-0479">Metal-binding</keyword>
<comment type="caution">
    <text evidence="4">The sequence shown here is derived from an EMBL/GenBank/DDBJ whole genome shotgun (WGS) entry which is preliminary data.</text>
</comment>
<evidence type="ECO:0000313" key="5">
    <source>
        <dbReference type="Proteomes" id="UP000821853"/>
    </source>
</evidence>
<name>A0A9J6GW71_HAELO</name>
<dbReference type="InterPro" id="IPR001878">
    <property type="entry name" value="Znf_CCHC"/>
</dbReference>
<keyword evidence="1" id="KW-0862">Zinc</keyword>
<evidence type="ECO:0000256" key="2">
    <source>
        <dbReference type="SAM" id="MobiDB-lite"/>
    </source>
</evidence>
<organism evidence="4 5">
    <name type="scientific">Haemaphysalis longicornis</name>
    <name type="common">Bush tick</name>
    <dbReference type="NCBI Taxonomy" id="44386"/>
    <lineage>
        <taxon>Eukaryota</taxon>
        <taxon>Metazoa</taxon>
        <taxon>Ecdysozoa</taxon>
        <taxon>Arthropoda</taxon>
        <taxon>Chelicerata</taxon>
        <taxon>Arachnida</taxon>
        <taxon>Acari</taxon>
        <taxon>Parasitiformes</taxon>
        <taxon>Ixodida</taxon>
        <taxon>Ixodoidea</taxon>
        <taxon>Ixodidae</taxon>
        <taxon>Haemaphysalinae</taxon>
        <taxon>Haemaphysalis</taxon>
    </lineage>
</organism>